<accession>A0A261FDC5</accession>
<dbReference type="EMBL" id="MWWU01000001">
    <property type="protein sequence ID" value="OZG56876.1"/>
    <property type="molecule type" value="Genomic_DNA"/>
</dbReference>
<dbReference type="PANTHER" id="PTHR30204">
    <property type="entry name" value="REDOX-CYCLING DRUG-SENSING TRANSCRIPTIONAL ACTIVATOR SOXR"/>
    <property type="match status" value="1"/>
</dbReference>
<dbReference type="AlphaFoldDB" id="A0A261FDC5"/>
<keyword evidence="1" id="KW-0238">DNA-binding</keyword>
<dbReference type="GO" id="GO:0003700">
    <property type="term" value="F:DNA-binding transcription factor activity"/>
    <property type="evidence" value="ECO:0007669"/>
    <property type="project" value="InterPro"/>
</dbReference>
<proteinExistence type="predicted"/>
<dbReference type="InterPro" id="IPR047057">
    <property type="entry name" value="MerR_fam"/>
</dbReference>
<dbReference type="InterPro" id="IPR000551">
    <property type="entry name" value="MerR-type_HTH_dom"/>
</dbReference>
<dbReference type="SMART" id="SM00422">
    <property type="entry name" value="HTH_MERR"/>
    <property type="match status" value="1"/>
</dbReference>
<organism evidence="3 4">
    <name type="scientific">Aeriscardovia aeriphila</name>
    <dbReference type="NCBI Taxonomy" id="218139"/>
    <lineage>
        <taxon>Bacteria</taxon>
        <taxon>Bacillati</taxon>
        <taxon>Actinomycetota</taxon>
        <taxon>Actinomycetes</taxon>
        <taxon>Bifidobacteriales</taxon>
        <taxon>Bifidobacteriaceae</taxon>
        <taxon>Aeriscardovia</taxon>
    </lineage>
</organism>
<keyword evidence="4" id="KW-1185">Reference proteome</keyword>
<evidence type="ECO:0000259" key="2">
    <source>
        <dbReference type="PROSITE" id="PS50937"/>
    </source>
</evidence>
<dbReference type="OrthoDB" id="5345718at2"/>
<dbReference type="Pfam" id="PF13411">
    <property type="entry name" value="MerR_1"/>
    <property type="match status" value="1"/>
</dbReference>
<dbReference type="PROSITE" id="PS50937">
    <property type="entry name" value="HTH_MERR_2"/>
    <property type="match status" value="1"/>
</dbReference>
<dbReference type="Proteomes" id="UP000228976">
    <property type="component" value="Unassembled WGS sequence"/>
</dbReference>
<evidence type="ECO:0000313" key="3">
    <source>
        <dbReference type="EMBL" id="OZG56876.1"/>
    </source>
</evidence>
<dbReference type="Gene3D" id="1.10.1660.10">
    <property type="match status" value="1"/>
</dbReference>
<feature type="domain" description="HTH merR-type" evidence="2">
    <location>
        <begin position="40"/>
        <end position="108"/>
    </location>
</feature>
<protein>
    <submittedName>
        <fullName evidence="3">MerR family transcriptional regulator</fullName>
    </submittedName>
</protein>
<comment type="caution">
    <text evidence="3">The sequence shown here is derived from an EMBL/GenBank/DDBJ whole genome shotgun (WGS) entry which is preliminary data.</text>
</comment>
<dbReference type="NCBIfam" id="NF047375">
    <property type="entry name" value="HeatShock_HspR"/>
    <property type="match status" value="1"/>
</dbReference>
<dbReference type="InterPro" id="IPR009061">
    <property type="entry name" value="DNA-bd_dom_put_sf"/>
</dbReference>
<dbReference type="RefSeq" id="WP_094689301.1">
    <property type="nucleotide sequence ID" value="NZ_JACBYZ010000001.1"/>
</dbReference>
<dbReference type="SUPFAM" id="SSF46955">
    <property type="entry name" value="Putative DNA-binding domain"/>
    <property type="match status" value="1"/>
</dbReference>
<gene>
    <name evidence="3" type="ORF">AEAE_0185</name>
</gene>
<dbReference type="PANTHER" id="PTHR30204:SF58">
    <property type="entry name" value="HTH-TYPE TRANSCRIPTIONAL REGULATOR YFMP"/>
    <property type="match status" value="1"/>
</dbReference>
<dbReference type="GO" id="GO:0003677">
    <property type="term" value="F:DNA binding"/>
    <property type="evidence" value="ECO:0007669"/>
    <property type="project" value="UniProtKB-KW"/>
</dbReference>
<evidence type="ECO:0000313" key="4">
    <source>
        <dbReference type="Proteomes" id="UP000228976"/>
    </source>
</evidence>
<evidence type="ECO:0000256" key="1">
    <source>
        <dbReference type="ARBA" id="ARBA00023125"/>
    </source>
</evidence>
<reference evidence="3 4" key="1">
    <citation type="journal article" date="2017" name="BMC Genomics">
        <title>Comparative genomic and phylogenomic analyses of the Bifidobacteriaceae family.</title>
        <authorList>
            <person name="Lugli G.A."/>
            <person name="Milani C."/>
            <person name="Turroni F."/>
            <person name="Duranti S."/>
            <person name="Mancabelli L."/>
            <person name="Mangifesta M."/>
            <person name="Ferrario C."/>
            <person name="Modesto M."/>
            <person name="Mattarelli P."/>
            <person name="Jiri K."/>
            <person name="van Sinderen D."/>
            <person name="Ventura M."/>
        </authorList>
    </citation>
    <scope>NUCLEOTIDE SEQUENCE [LARGE SCALE GENOMIC DNA]</scope>
    <source>
        <strain evidence="3 4">LMG 21773</strain>
    </source>
</reference>
<sequence>MVSAKARIREAYAQCAQAIVMGTVSLERAEDAGFSVHSPVFPVSQAASLAHVHPQTLREYDRAGLVQPMRTPGGARRYSISDIDRLNQAQKLSQQAIGIAGIALILDLREENRELRRELRRLKRPQGESVFAADSAGHVREFRVDFPARGGRAGWRRALYGEVYQIESRHALRKLALETHHQEIRQIEAPRDDAQR</sequence>
<name>A0A261FDC5_9BIFI</name>